<proteinExistence type="inferred from homology"/>
<evidence type="ECO:0000259" key="5">
    <source>
        <dbReference type="Pfam" id="PF00501"/>
    </source>
</evidence>
<dbReference type="CDD" id="cd12118">
    <property type="entry name" value="ttLC_FACS_AEE21_like"/>
    <property type="match status" value="1"/>
</dbReference>
<evidence type="ECO:0000256" key="1">
    <source>
        <dbReference type="ARBA" id="ARBA00006432"/>
    </source>
</evidence>
<dbReference type="InterPro" id="IPR025110">
    <property type="entry name" value="AMP-bd_C"/>
</dbReference>
<dbReference type="Gene3D" id="3.40.50.12780">
    <property type="entry name" value="N-terminal domain of ligase-like"/>
    <property type="match status" value="1"/>
</dbReference>
<organism evidence="7 8">
    <name type="scientific">Chondromyces crocatus</name>
    <dbReference type="NCBI Taxonomy" id="52"/>
    <lineage>
        <taxon>Bacteria</taxon>
        <taxon>Pseudomonadati</taxon>
        <taxon>Myxococcota</taxon>
        <taxon>Polyangia</taxon>
        <taxon>Polyangiales</taxon>
        <taxon>Polyangiaceae</taxon>
        <taxon>Chondromyces</taxon>
    </lineage>
</organism>
<dbReference type="PANTHER" id="PTHR43859:SF4">
    <property type="entry name" value="BUTANOATE--COA LIGASE AAE1-RELATED"/>
    <property type="match status" value="1"/>
</dbReference>
<feature type="domain" description="AMP-dependent synthetase/ligase" evidence="5">
    <location>
        <begin position="25"/>
        <end position="401"/>
    </location>
</feature>
<dbReference type="Pfam" id="PF13193">
    <property type="entry name" value="AMP-binding_C"/>
    <property type="match status" value="1"/>
</dbReference>
<accession>A0A0K1EI79</accession>
<dbReference type="GO" id="GO:0006631">
    <property type="term" value="P:fatty acid metabolic process"/>
    <property type="evidence" value="ECO:0007669"/>
    <property type="project" value="UniProtKB-KW"/>
</dbReference>
<feature type="domain" description="AMP-binding enzyme C-terminal" evidence="6">
    <location>
        <begin position="451"/>
        <end position="525"/>
    </location>
</feature>
<dbReference type="GO" id="GO:0016874">
    <property type="term" value="F:ligase activity"/>
    <property type="evidence" value="ECO:0007669"/>
    <property type="project" value="UniProtKB-KW"/>
</dbReference>
<dbReference type="KEGG" id="ccro:CMC5_047170"/>
<dbReference type="InterPro" id="IPR042099">
    <property type="entry name" value="ANL_N_sf"/>
</dbReference>
<evidence type="ECO:0000313" key="8">
    <source>
        <dbReference type="Proteomes" id="UP000067626"/>
    </source>
</evidence>
<dbReference type="AlphaFoldDB" id="A0A0K1EI79"/>
<evidence type="ECO:0000259" key="6">
    <source>
        <dbReference type="Pfam" id="PF13193"/>
    </source>
</evidence>
<comment type="similarity">
    <text evidence="1">Belongs to the ATP-dependent AMP-binding enzyme family.</text>
</comment>
<protein>
    <submittedName>
        <fullName evidence="7">Acyl-CoA synthetase</fullName>
    </submittedName>
</protein>
<dbReference type="EMBL" id="CP012159">
    <property type="protein sequence ID" value="AKT40561.1"/>
    <property type="molecule type" value="Genomic_DNA"/>
</dbReference>
<keyword evidence="3" id="KW-0276">Fatty acid metabolism</keyword>
<dbReference type="Proteomes" id="UP000067626">
    <property type="component" value="Chromosome"/>
</dbReference>
<evidence type="ECO:0000256" key="3">
    <source>
        <dbReference type="ARBA" id="ARBA00022832"/>
    </source>
</evidence>
<dbReference type="PROSITE" id="PS00455">
    <property type="entry name" value="AMP_BINDING"/>
    <property type="match status" value="1"/>
</dbReference>
<evidence type="ECO:0000313" key="7">
    <source>
        <dbReference type="EMBL" id="AKT40561.1"/>
    </source>
</evidence>
<dbReference type="Gene3D" id="3.30.300.30">
    <property type="match status" value="1"/>
</dbReference>
<dbReference type="PATRIC" id="fig|52.7.peg.5204"/>
<dbReference type="STRING" id="52.CMC5_047170"/>
<dbReference type="InterPro" id="IPR045851">
    <property type="entry name" value="AMP-bd_C_sf"/>
</dbReference>
<dbReference type="InterPro" id="IPR020845">
    <property type="entry name" value="AMP-binding_CS"/>
</dbReference>
<gene>
    <name evidence="7" type="primary">prpE</name>
    <name evidence="7" type="ORF">CMC5_047170</name>
</gene>
<evidence type="ECO:0000256" key="2">
    <source>
        <dbReference type="ARBA" id="ARBA00022598"/>
    </source>
</evidence>
<keyword evidence="4" id="KW-0443">Lipid metabolism</keyword>
<keyword evidence="2" id="KW-0436">Ligase</keyword>
<dbReference type="FunFam" id="3.30.300.30:FF:000008">
    <property type="entry name" value="2,3-dihydroxybenzoate-AMP ligase"/>
    <property type="match status" value="1"/>
</dbReference>
<dbReference type="Pfam" id="PF00501">
    <property type="entry name" value="AMP-binding"/>
    <property type="match status" value="1"/>
</dbReference>
<dbReference type="OrthoDB" id="5483897at2"/>
<dbReference type="NCBIfam" id="NF006020">
    <property type="entry name" value="PRK08162.1"/>
    <property type="match status" value="1"/>
</dbReference>
<evidence type="ECO:0000256" key="4">
    <source>
        <dbReference type="ARBA" id="ARBA00023098"/>
    </source>
</evidence>
<dbReference type="InterPro" id="IPR000873">
    <property type="entry name" value="AMP-dep_synth/lig_dom"/>
</dbReference>
<dbReference type="RefSeq" id="WP_050432478.1">
    <property type="nucleotide sequence ID" value="NZ_CP012159.1"/>
</dbReference>
<reference evidence="7 8" key="1">
    <citation type="submission" date="2015-07" db="EMBL/GenBank/DDBJ databases">
        <title>Genome analysis of myxobacterium Chondromyces crocatus Cm c5 reveals a high potential for natural compound synthesis and the genetic basis for the loss of fruiting body formation.</title>
        <authorList>
            <person name="Zaburannyi N."/>
            <person name="Bunk B."/>
            <person name="Maier J."/>
            <person name="Overmann J."/>
            <person name="Mueller R."/>
        </authorList>
    </citation>
    <scope>NUCLEOTIDE SEQUENCE [LARGE SCALE GENOMIC DNA]</scope>
    <source>
        <strain evidence="7 8">Cm c5</strain>
    </source>
</reference>
<name>A0A0K1EI79_CHOCO</name>
<dbReference type="PANTHER" id="PTHR43859">
    <property type="entry name" value="ACYL-ACTIVATING ENZYME"/>
    <property type="match status" value="1"/>
</dbReference>
<dbReference type="SUPFAM" id="SSF56801">
    <property type="entry name" value="Acetyl-CoA synthetase-like"/>
    <property type="match status" value="1"/>
</dbReference>
<keyword evidence="8" id="KW-1185">Reference proteome</keyword>
<sequence length="538" mass="58621">MTTAYDAFPRTQANHAPLSPLSYLTKAARTFPHRIAIIHGERRLTWGEVDTRTRQLASALRRRGIQRGDTVAALLPNVPAMVELHFGPAMIGAVLNTLNTRLDAEALAFMLEHAEAKVLFVDREFAATAAKALDHLARKPLVVDVDDVLGPEGTPIGALEYEALLAEGDPAFVWSLPDDEWDAIALNYTSGTTGNPKGVVYHHRGAALNAVGNALEWGMPRHAVYLWTLPMFHCNGWCFVWTVTAMAGTHICLRKVDPALIFALMREHQVTHYCGAPIVHAMLINAPEALKQGLGKIACLVAGAAPPPSVIEGMERMGFALTHVYGLTETYGPAAACTKQTAWAALPLEERARMNGRQGGAYLLQEDMAVLDPETLIPVAADGETLGELMFRGNITMKGYLKNEVATSEALRGGWFHTGDLGVVEPDGYVKIKDRSKDVIISGGENISSLEVEDVLHRHPAVLAAAVVAKPDEKWGETPCAFVELKDGHDATPQELQAFCRERMAHFKAPRHVVLGPLPRTSTGKVQKFVLRERAKSE</sequence>